<dbReference type="SUPFAM" id="SSF49777">
    <property type="entry name" value="PEBP-like"/>
    <property type="match status" value="1"/>
</dbReference>
<dbReference type="CDD" id="cd00865">
    <property type="entry name" value="PEBP_bact_arch"/>
    <property type="match status" value="1"/>
</dbReference>
<evidence type="ECO:0000313" key="2">
    <source>
        <dbReference type="Proteomes" id="UP000282106"/>
    </source>
</evidence>
<gene>
    <name evidence="1" type="ORF">ED208_02040</name>
</gene>
<comment type="caution">
    <text evidence="1">The sequence shown here is derived from an EMBL/GenBank/DDBJ whole genome shotgun (WGS) entry which is preliminary data.</text>
</comment>
<proteinExistence type="predicted"/>
<keyword evidence="2" id="KW-1185">Reference proteome</keyword>
<organism evidence="1 2">
    <name type="scientific">Stagnimonas aquatica</name>
    <dbReference type="NCBI Taxonomy" id="2689987"/>
    <lineage>
        <taxon>Bacteria</taxon>
        <taxon>Pseudomonadati</taxon>
        <taxon>Pseudomonadota</taxon>
        <taxon>Gammaproteobacteria</taxon>
        <taxon>Nevskiales</taxon>
        <taxon>Nevskiaceae</taxon>
        <taxon>Stagnimonas</taxon>
    </lineage>
</organism>
<dbReference type="InterPro" id="IPR036610">
    <property type="entry name" value="PEBP-like_sf"/>
</dbReference>
<sequence>MKLTSDSFEDGDVIPGRCAFCVKDPKTFLRLSQNLSPELSWRGIPEGTRSFALSCIDPTAPATKPDYVNTPGSTIPAKYPRGEFVHWLAVNIPASVTQLAEGACSKAVIPGGKRIPDGPDGCQQGLNDYTGWFAGDKDMEGPYLGYDGPCPPFNDSLPHQYVFTVYALDAQLQLPEHYNLADFRKAIEGHVLAQASLTGRYATNPDIRLK</sequence>
<evidence type="ECO:0000313" key="1">
    <source>
        <dbReference type="EMBL" id="ROH93326.1"/>
    </source>
</evidence>
<dbReference type="InterPro" id="IPR008914">
    <property type="entry name" value="PEBP"/>
</dbReference>
<dbReference type="Gene3D" id="3.90.280.10">
    <property type="entry name" value="PEBP-like"/>
    <property type="match status" value="1"/>
</dbReference>
<dbReference type="RefSeq" id="WP_123210181.1">
    <property type="nucleotide sequence ID" value="NZ_RJVO01000001.1"/>
</dbReference>
<dbReference type="InterPro" id="IPR005247">
    <property type="entry name" value="YbhB_YbcL/LppC-like"/>
</dbReference>
<dbReference type="AlphaFoldDB" id="A0A3N0VKN3"/>
<accession>A0A3N0VKN3</accession>
<dbReference type="PANTHER" id="PTHR30289:SF1">
    <property type="entry name" value="PEBP (PHOSPHATIDYLETHANOLAMINE-BINDING PROTEIN) FAMILY PROTEIN"/>
    <property type="match status" value="1"/>
</dbReference>
<reference evidence="1 2" key="1">
    <citation type="submission" date="2018-10" db="EMBL/GenBank/DDBJ databases">
        <authorList>
            <person name="Chen W.-M."/>
        </authorList>
    </citation>
    <scope>NUCLEOTIDE SEQUENCE [LARGE SCALE GENOMIC DNA]</scope>
    <source>
        <strain evidence="1 2">THS-13</strain>
    </source>
</reference>
<dbReference type="NCBIfam" id="TIGR00481">
    <property type="entry name" value="YbhB/YbcL family Raf kinase inhibitor-like protein"/>
    <property type="match status" value="1"/>
</dbReference>
<name>A0A3N0VKN3_9GAMM</name>
<protein>
    <submittedName>
        <fullName evidence="1">YbhB/YbcL family Raf kinase inhibitor-like protein</fullName>
    </submittedName>
</protein>
<dbReference type="EMBL" id="RJVO01000001">
    <property type="protein sequence ID" value="ROH93326.1"/>
    <property type="molecule type" value="Genomic_DNA"/>
</dbReference>
<dbReference type="PANTHER" id="PTHR30289">
    <property type="entry name" value="UNCHARACTERIZED PROTEIN YBCL-RELATED"/>
    <property type="match status" value="1"/>
</dbReference>
<dbReference type="FunCoup" id="A0A3N0VKN3">
    <property type="interactions" value="114"/>
</dbReference>
<dbReference type="Proteomes" id="UP000282106">
    <property type="component" value="Unassembled WGS sequence"/>
</dbReference>
<dbReference type="InParanoid" id="A0A3N0VKN3"/>
<dbReference type="Pfam" id="PF01161">
    <property type="entry name" value="PBP"/>
    <property type="match status" value="1"/>
</dbReference>